<keyword evidence="1" id="KW-1133">Transmembrane helix</keyword>
<keyword evidence="1" id="KW-0472">Membrane</keyword>
<feature type="transmembrane region" description="Helical" evidence="1">
    <location>
        <begin position="249"/>
        <end position="274"/>
    </location>
</feature>
<evidence type="ECO:0000256" key="1">
    <source>
        <dbReference type="SAM" id="Phobius"/>
    </source>
</evidence>
<evidence type="ECO:0000313" key="2">
    <source>
        <dbReference type="EMBL" id="WWV67856.1"/>
    </source>
</evidence>
<organism evidence="2 3">
    <name type="scientific">Parabacteroides absconsus</name>
    <dbReference type="NCBI Taxonomy" id="2951805"/>
    <lineage>
        <taxon>Bacteria</taxon>
        <taxon>Pseudomonadati</taxon>
        <taxon>Bacteroidota</taxon>
        <taxon>Bacteroidia</taxon>
        <taxon>Bacteroidales</taxon>
        <taxon>Tannerellaceae</taxon>
        <taxon>Parabacteroides</taxon>
    </lineage>
</organism>
<dbReference type="EMBL" id="CP146284">
    <property type="protein sequence ID" value="WWV67856.1"/>
    <property type="molecule type" value="Genomic_DNA"/>
</dbReference>
<feature type="transmembrane region" description="Helical" evidence="1">
    <location>
        <begin position="205"/>
        <end position="228"/>
    </location>
</feature>
<keyword evidence="1" id="KW-0812">Transmembrane</keyword>
<protein>
    <submittedName>
        <fullName evidence="2">PepSY domain-containing protein</fullName>
    </submittedName>
</protein>
<proteinExistence type="predicted"/>
<feature type="transmembrane region" description="Helical" evidence="1">
    <location>
        <begin position="14"/>
        <end position="38"/>
    </location>
</feature>
<name>A0ABZ2IUN9_9BACT</name>
<keyword evidence="3" id="KW-1185">Reference proteome</keyword>
<dbReference type="Pfam" id="PF03929">
    <property type="entry name" value="PepSY_TM"/>
    <property type="match status" value="1"/>
</dbReference>
<dbReference type="RefSeq" id="WP_251968765.1">
    <property type="nucleotide sequence ID" value="NZ_CP146284.1"/>
</dbReference>
<accession>A0ABZ2IUN9</accession>
<dbReference type="Proteomes" id="UP001320603">
    <property type="component" value="Chromosome"/>
</dbReference>
<evidence type="ECO:0000313" key="3">
    <source>
        <dbReference type="Proteomes" id="UP001320603"/>
    </source>
</evidence>
<reference evidence="2 3" key="1">
    <citation type="submission" date="2024-02" db="EMBL/GenBank/DDBJ databases">
        <title>Whole genome sequencing of Parabacteroides sp. AD58.</title>
        <authorList>
            <person name="Chaplin A.V."/>
            <person name="Pikina A.P."/>
            <person name="Sokolova S.R."/>
            <person name="Korostin D.O."/>
            <person name="Efimov B.A."/>
        </authorList>
    </citation>
    <scope>NUCLEOTIDE SEQUENCE [LARGE SCALE GENOMIC DNA]</scope>
    <source>
        <strain evidence="2 3">AD58</strain>
    </source>
</reference>
<feature type="transmembrane region" description="Helical" evidence="1">
    <location>
        <begin position="449"/>
        <end position="476"/>
    </location>
</feature>
<dbReference type="PANTHER" id="PTHR34219">
    <property type="entry name" value="IRON-REGULATED INNER MEMBRANE PROTEIN-RELATED"/>
    <property type="match status" value="1"/>
</dbReference>
<dbReference type="PANTHER" id="PTHR34219:SF6">
    <property type="entry name" value="BLR3280 PROTEIN"/>
    <property type="match status" value="1"/>
</dbReference>
<dbReference type="InterPro" id="IPR005625">
    <property type="entry name" value="PepSY-ass_TM"/>
</dbReference>
<sequence length="486" mass="57744">MHKLHSFILTTHRILGTLLSILFCMWFLSGLVMIYHTFPRVKQADRWSRMDYLKADSLPAWDEVQKRLPANEEIRHISLCQSLGQQVFQIRTDNGSHELTTDFSERTHIDASSIRQVAASWNSSPVERIDTLYTLEQWIPFGALRQHFPIYKYYFADKDRHQLYISSKTAEILQYTSREERCWAWLGAIPHWIYFTTLRQDIDRWITVVVTLSGIGCIFCLTGLYLGIRDFRRARHQHRLSPYKKFWYKWHHLAGAVFGLFVLTFCFSGMMSLANVEDFGIRSRLDFNPSQQLKQMYPGNYPLDYRKIIQCHPHQLRQLEWTHFGLIPLYHAQTDSGPMTWDARCTDSLKPLNLTPEDIRDVLQSIHGKEANLKIEWLNEQDTYYVSRKRKLALPVWKVQIDDADASCYYIHPYSGEFRYVNRPARWQHWAYPALHSLQIPELTTHPRLWYLIMWILMLGGTFVSLSGFWLAIQYLRRKIKSRRWK</sequence>
<gene>
    <name evidence="2" type="ORF">NEE14_007890</name>
</gene>